<feature type="non-terminal residue" evidence="2">
    <location>
        <position position="52"/>
    </location>
</feature>
<dbReference type="OrthoDB" id="310895at2759"/>
<feature type="domain" description="Aldehyde dehydrogenase" evidence="1">
    <location>
        <begin position="1"/>
        <end position="51"/>
    </location>
</feature>
<proteinExistence type="predicted"/>
<accession>A0A8J5QM20</accession>
<evidence type="ECO:0000259" key="1">
    <source>
        <dbReference type="Pfam" id="PF00171"/>
    </source>
</evidence>
<reference evidence="2 3" key="1">
    <citation type="journal article" date="2021" name="DNA Res.">
        <title>Genome analysis of Candida subhashii reveals its hybrid nature and dual mitochondrial genome conformations.</title>
        <authorList>
            <person name="Mixao V."/>
            <person name="Hegedusova E."/>
            <person name="Saus E."/>
            <person name="Pryszcz L.P."/>
            <person name="Cillingova A."/>
            <person name="Nosek J."/>
            <person name="Gabaldon T."/>
        </authorList>
    </citation>
    <scope>NUCLEOTIDE SEQUENCE [LARGE SCALE GENOMIC DNA]</scope>
    <source>
        <strain evidence="2 3">CBS 10753</strain>
    </source>
</reference>
<dbReference type="AlphaFoldDB" id="A0A8J5QM20"/>
<name>A0A8J5QM20_9ASCO</name>
<dbReference type="GO" id="GO:0016491">
    <property type="term" value="F:oxidoreductase activity"/>
    <property type="evidence" value="ECO:0007669"/>
    <property type="project" value="InterPro"/>
</dbReference>
<dbReference type="InterPro" id="IPR015590">
    <property type="entry name" value="Aldehyde_DH_dom"/>
</dbReference>
<protein>
    <recommendedName>
        <fullName evidence="1">Aldehyde dehydrogenase domain-containing protein</fullName>
    </recommendedName>
</protein>
<dbReference type="Proteomes" id="UP000694255">
    <property type="component" value="Unassembled WGS sequence"/>
</dbReference>
<gene>
    <name evidence="2" type="ORF">J8A68_003602</name>
</gene>
<dbReference type="GeneID" id="73470402"/>
<comment type="caution">
    <text evidence="2">The sequence shown here is derived from an EMBL/GenBank/DDBJ whole genome shotgun (WGS) entry which is preliminary data.</text>
</comment>
<dbReference type="Pfam" id="PF00171">
    <property type="entry name" value="Aldedh"/>
    <property type="match status" value="1"/>
</dbReference>
<evidence type="ECO:0000313" key="2">
    <source>
        <dbReference type="EMBL" id="KAG7662918.1"/>
    </source>
</evidence>
<dbReference type="EMBL" id="JAGSYN010000159">
    <property type="protein sequence ID" value="KAG7662918.1"/>
    <property type="molecule type" value="Genomic_DNA"/>
</dbReference>
<sequence>MEVVSPSTEELITEVYEALPEDVEAAVVAAEEAYNNTDWATGPPTQRMDVLL</sequence>
<keyword evidence="3" id="KW-1185">Reference proteome</keyword>
<organism evidence="2 3">
    <name type="scientific">[Candida] subhashii</name>
    <dbReference type="NCBI Taxonomy" id="561895"/>
    <lineage>
        <taxon>Eukaryota</taxon>
        <taxon>Fungi</taxon>
        <taxon>Dikarya</taxon>
        <taxon>Ascomycota</taxon>
        <taxon>Saccharomycotina</taxon>
        <taxon>Pichiomycetes</taxon>
        <taxon>Debaryomycetaceae</taxon>
        <taxon>Spathaspora</taxon>
    </lineage>
</organism>
<evidence type="ECO:0000313" key="3">
    <source>
        <dbReference type="Proteomes" id="UP000694255"/>
    </source>
</evidence>
<dbReference type="RefSeq" id="XP_049263151.1">
    <property type="nucleotide sequence ID" value="XM_049407475.1"/>
</dbReference>